<evidence type="ECO:0000256" key="1">
    <source>
        <dbReference type="ARBA" id="ARBA00008366"/>
    </source>
</evidence>
<keyword evidence="4" id="KW-0560">Oxidoreductase</keyword>
<accession>J9FXA6</accession>
<feature type="domain" description="Nitroreductase" evidence="5">
    <location>
        <begin position="63"/>
        <end position="216"/>
    </location>
</feature>
<evidence type="ECO:0000256" key="2">
    <source>
        <dbReference type="ARBA" id="ARBA00022630"/>
    </source>
</evidence>
<evidence type="ECO:0000256" key="3">
    <source>
        <dbReference type="ARBA" id="ARBA00022643"/>
    </source>
</evidence>
<keyword evidence="2" id="KW-0285">Flavoprotein</keyword>
<evidence type="ECO:0000313" key="6">
    <source>
        <dbReference type="EMBL" id="EJW99606.1"/>
    </source>
</evidence>
<dbReference type="PANTHER" id="PTHR43425">
    <property type="entry name" value="OXYGEN-INSENSITIVE NADPH NITROREDUCTASE"/>
    <property type="match status" value="1"/>
</dbReference>
<dbReference type="EMBL" id="AMCI01003732">
    <property type="protein sequence ID" value="EJW99606.1"/>
    <property type="molecule type" value="Genomic_DNA"/>
</dbReference>
<dbReference type="InterPro" id="IPR029479">
    <property type="entry name" value="Nitroreductase"/>
</dbReference>
<protein>
    <submittedName>
        <fullName evidence="6">Nitroreductase family protein</fullName>
    </submittedName>
</protein>
<dbReference type="GO" id="GO:0016491">
    <property type="term" value="F:oxidoreductase activity"/>
    <property type="evidence" value="ECO:0007669"/>
    <property type="project" value="UniProtKB-KW"/>
</dbReference>
<proteinExistence type="inferred from homology"/>
<dbReference type="PANTHER" id="PTHR43425:SF2">
    <property type="entry name" value="OXYGEN-INSENSITIVE NADPH NITROREDUCTASE"/>
    <property type="match status" value="1"/>
</dbReference>
<comment type="similarity">
    <text evidence="1">Belongs to the flavin oxidoreductase frp family.</text>
</comment>
<evidence type="ECO:0000259" key="5">
    <source>
        <dbReference type="Pfam" id="PF00881"/>
    </source>
</evidence>
<comment type="caution">
    <text evidence="6">The sequence shown here is derived from an EMBL/GenBank/DDBJ whole genome shotgun (WGS) entry which is preliminary data.</text>
</comment>
<dbReference type="InterPro" id="IPR000415">
    <property type="entry name" value="Nitroreductase-like"/>
</dbReference>
<reference evidence="6" key="1">
    <citation type="journal article" date="2012" name="PLoS ONE">
        <title>Gene sets for utilization of primary and secondary nutrition supplies in the distal gut of endangered iberian lynx.</title>
        <authorList>
            <person name="Alcaide M."/>
            <person name="Messina E."/>
            <person name="Richter M."/>
            <person name="Bargiela R."/>
            <person name="Peplies J."/>
            <person name="Huws S.A."/>
            <person name="Newbold C.J."/>
            <person name="Golyshin P.N."/>
            <person name="Simon M.A."/>
            <person name="Lopez G."/>
            <person name="Yakimov M.M."/>
            <person name="Ferrer M."/>
        </authorList>
    </citation>
    <scope>NUCLEOTIDE SEQUENCE</scope>
</reference>
<evidence type="ECO:0000256" key="4">
    <source>
        <dbReference type="ARBA" id="ARBA00023002"/>
    </source>
</evidence>
<keyword evidence="3" id="KW-0288">FMN</keyword>
<dbReference type="SUPFAM" id="SSF55469">
    <property type="entry name" value="FMN-dependent nitroreductase-like"/>
    <property type="match status" value="1"/>
</dbReference>
<name>J9FXA6_9ZZZZ</name>
<dbReference type="Gene3D" id="3.40.109.10">
    <property type="entry name" value="NADH Oxidase"/>
    <property type="match status" value="1"/>
</dbReference>
<organism evidence="6">
    <name type="scientific">gut metagenome</name>
    <dbReference type="NCBI Taxonomy" id="749906"/>
    <lineage>
        <taxon>unclassified sequences</taxon>
        <taxon>metagenomes</taxon>
        <taxon>organismal metagenomes</taxon>
    </lineage>
</organism>
<dbReference type="AlphaFoldDB" id="J9FXA6"/>
<dbReference type="InterPro" id="IPR016446">
    <property type="entry name" value="Flavin_OxRdtase_Frp"/>
</dbReference>
<gene>
    <name evidence="6" type="ORF">EVA_12287</name>
</gene>
<dbReference type="Pfam" id="PF00881">
    <property type="entry name" value="Nitroreductase"/>
    <property type="match status" value="1"/>
</dbReference>
<sequence length="303" mass="34417">MKEYPRRVSPFDSKDDYTYSNLIRKKGEEGNMKSEPTVFLSYPFLLRLKLESTNLPILIHYTMRTSIRQYSSRPVEDNLLNELLAQAEQTQTMGNLQLYSVVVTRSDEMKQKLAPAHFNQPMVTGAPVVLTFCADYHRTTTWAQHRKGHPGYDNFLSYQNAATDALLFCQRFCDLAEAAGLGLCFLGTTVYQPAAIIRLLQLPQLVMPVATITLGWPAEHPNPSDRLPLSAIRHDETYQPVTAETIDRDYAAKEALPENLEFVRINQTETLAQIFTDIRYTAKDCQTLSTGLLEALRMQGFLD</sequence>